<evidence type="ECO:0000259" key="8">
    <source>
        <dbReference type="Pfam" id="PF00562"/>
    </source>
</evidence>
<dbReference type="InterPro" id="IPR015712">
    <property type="entry name" value="DNA-dir_RNA_pol_su2"/>
</dbReference>
<dbReference type="PROSITE" id="PS01166">
    <property type="entry name" value="RNA_POL_BETA"/>
    <property type="match status" value="1"/>
</dbReference>
<dbReference type="Pfam" id="PF04563">
    <property type="entry name" value="RNA_pol_Rpb2_1"/>
    <property type="match status" value="1"/>
</dbReference>
<evidence type="ECO:0000313" key="14">
    <source>
        <dbReference type="EMBL" id="OAG32271.1"/>
    </source>
</evidence>
<feature type="domain" description="DNA-directed RNA polymerase subunit 2 hybrid-binding" evidence="8">
    <location>
        <begin position="668"/>
        <end position="1013"/>
    </location>
</feature>
<evidence type="ECO:0000259" key="12">
    <source>
        <dbReference type="Pfam" id="PF04565"/>
    </source>
</evidence>
<evidence type="ECO:0000256" key="7">
    <source>
        <dbReference type="RuleBase" id="RU363031"/>
    </source>
</evidence>
<accession>A0A177ELC4</accession>
<dbReference type="OrthoDB" id="10248617at2759"/>
<dbReference type="InterPro" id="IPR007644">
    <property type="entry name" value="RNA_pol_bsu_protrusion"/>
</dbReference>
<dbReference type="VEuPathDB" id="MicrosporidiaDB:NEDG_01448"/>
<dbReference type="Gene3D" id="2.40.270.10">
    <property type="entry name" value="DNA-directed RNA polymerase, subunit 2, domain 6"/>
    <property type="match status" value="1"/>
</dbReference>
<dbReference type="VEuPathDB" id="MicrosporidiaDB:NEDG_02138"/>
<keyword evidence="5 7" id="KW-0804">Transcription</keyword>
<sequence length="1105" mass="123261">MSEEAERLAFPHINSYNRFVAVAIPRIVRNFEPVTVNDGVGNTLTLSLDSICVDSPEYFDPRWKGPGRKTFPYECRITSRPYQGKITATVIVSINGNPTVEHVQIGHLPVMVKSDLCHLSAMDEAGLLKAKEDMGDLGGYFVHNGLEKLCRLIQTQKKYLPVGVYRPSMAKKIKNMSEYAVTFRSHDKNGCASQMALHYLTDHSIRVKIKIRKREYFIPLPMILRALSGKTDKEIHRSISAALGNDPGLVEYATLLLQSFSCEKRVTQTEAISYLGARFKLFFEIGAFGLHADKKTSESKKILNELPKDIDAFYAVLEKYTEISTHAEYGRKLINAAVAVHTDDFEEKYQVVILCVAKLLMVVAQKVVPDNSDSLDSHELITVGDIFTEILAEKVDIIRHRLVGSLLGHVILHNGLLTSSTFLKRAFKYAFIDITSTFGQLLSTGNLVLRNSSNFAMMQQTGFSIQAERLNYWRFFSHFRSVHRGAYFEEIRTTSIRKLLPESWGFLCPVHTPDGAPCGLLTHLAHQCEISHLSHRMPIHELVELGMLLAVGGTIGGVPVVQNGVVLGSVTSDLAPVFVQGIRKKKIQNKKMVYLEVFYQNHAGVQPAVILVNTPNRMMRPVLNIRENAVEYIGTTEQAFLQIENLGKTKTTNPTHRELDAANMLSVVAGSTPLGNFNPSPRNIYQCQMAKQSMGTPLNSQKYRTDQKTYVLDSPQVPILLTDIYKKFNLERYPIGKNIMIAIVSYTGYDIEDAVVINKASVNRGFMRGAILKTEEINLKKEKTKTLGTLMGDDGLPSIGASIKDGDEIYTVVDNEVMEEVKTKNKSMEDLRVESVAVFDTEDGKRGASIRFRIPRLPAIGDKFSSRHGQKGVCSILYEDEDMPFSESGITPDLIINPHAFPSRMSMGMFIENIATKVGAYSGELQDGSMFSYGEDGPDAHVYFGDKLESYGFRRGGGETLYSGITGKPLKVDIFFGMVYYQRLRHMVGDKYQVRTVGPVHNLTKQPIGGRKRAGGIRLGEMERDALISHGATTIIQDRMMACSDGAAFNVCKHCNTLCFFNAFKCTGCQSPKALVRVAFPYVFKYLVAELAAMNIGCRMKFKGI</sequence>
<keyword evidence="3 7" id="KW-0808">Transferase</keyword>
<dbReference type="CDD" id="cd00653">
    <property type="entry name" value="RNA_pol_B_RPB2"/>
    <property type="match status" value="1"/>
</dbReference>
<dbReference type="STRING" id="1805483.A0A177ELC4"/>
<dbReference type="InterPro" id="IPR014724">
    <property type="entry name" value="RNA_pol_RPB2_OB-fold"/>
</dbReference>
<evidence type="ECO:0000256" key="1">
    <source>
        <dbReference type="ARBA" id="ARBA00006835"/>
    </source>
</evidence>
<proteinExistence type="inferred from homology"/>
<dbReference type="GO" id="GO:0006351">
    <property type="term" value="P:DNA-templated transcription"/>
    <property type="evidence" value="ECO:0007669"/>
    <property type="project" value="InterPro"/>
</dbReference>
<dbReference type="Gene3D" id="3.90.1110.10">
    <property type="entry name" value="RNA polymerase Rpb2, domain 2"/>
    <property type="match status" value="1"/>
</dbReference>
<dbReference type="GeneID" id="93647798"/>
<dbReference type="Pfam" id="PF00562">
    <property type="entry name" value="RNA_pol_Rpb2_6"/>
    <property type="match status" value="1"/>
</dbReference>
<dbReference type="GO" id="GO:0000428">
    <property type="term" value="C:DNA-directed RNA polymerase complex"/>
    <property type="evidence" value="ECO:0007669"/>
    <property type="project" value="UniProtKB-KW"/>
</dbReference>
<dbReference type="EC" id="2.7.7.6" evidence="7"/>
<evidence type="ECO:0000259" key="10">
    <source>
        <dbReference type="Pfam" id="PF04561"/>
    </source>
</evidence>
<dbReference type="EMBL" id="LTDL01000038">
    <property type="protein sequence ID" value="OAG29901.1"/>
    <property type="molecule type" value="Genomic_DNA"/>
</dbReference>
<evidence type="ECO:0000256" key="5">
    <source>
        <dbReference type="ARBA" id="ARBA00023163"/>
    </source>
</evidence>
<dbReference type="InterPro" id="IPR007645">
    <property type="entry name" value="RNA_pol_Rpb2_3"/>
</dbReference>
<dbReference type="GO" id="GO:0032549">
    <property type="term" value="F:ribonucleoside binding"/>
    <property type="evidence" value="ECO:0007669"/>
    <property type="project" value="InterPro"/>
</dbReference>
<evidence type="ECO:0000256" key="6">
    <source>
        <dbReference type="RuleBase" id="RU000434"/>
    </source>
</evidence>
<dbReference type="Pfam" id="PF04561">
    <property type="entry name" value="RNA_pol_Rpb2_2"/>
    <property type="match status" value="1"/>
</dbReference>
<dbReference type="Proteomes" id="UP000185944">
    <property type="component" value="Unassembled WGS sequence"/>
</dbReference>
<dbReference type="SUPFAM" id="SSF64484">
    <property type="entry name" value="beta and beta-prime subunits of DNA dependent RNA-polymerase"/>
    <property type="match status" value="1"/>
</dbReference>
<dbReference type="EMBL" id="LTDL01000009">
    <property type="protein sequence ID" value="OAG32271.1"/>
    <property type="molecule type" value="Genomic_DNA"/>
</dbReference>
<protein>
    <recommendedName>
        <fullName evidence="7">DNA-directed RNA polymerase subunit beta</fullName>
        <ecNumber evidence="7">2.7.7.6</ecNumber>
    </recommendedName>
</protein>
<comment type="similarity">
    <text evidence="1 6">Belongs to the RNA polymerase beta chain family.</text>
</comment>
<evidence type="ECO:0000256" key="3">
    <source>
        <dbReference type="ARBA" id="ARBA00022679"/>
    </source>
</evidence>
<feature type="domain" description="RNA polymerase Rpb2" evidence="9">
    <location>
        <begin position="1015"/>
        <end position="1101"/>
    </location>
</feature>
<dbReference type="Gene3D" id="2.40.50.150">
    <property type="match status" value="1"/>
</dbReference>
<dbReference type="InterPro" id="IPR007642">
    <property type="entry name" value="RNA_pol_Rpb2_2"/>
</dbReference>
<dbReference type="InterPro" id="IPR007120">
    <property type="entry name" value="DNA-dir_RNAP_su2_dom"/>
</dbReference>
<dbReference type="InterPro" id="IPR037034">
    <property type="entry name" value="RNA_pol_Rpb2_2_sf"/>
</dbReference>
<reference evidence="14 15" key="1">
    <citation type="submission" date="2016-02" db="EMBL/GenBank/DDBJ databases">
        <title>Discovery of a natural microsporidian pathogen with a broad tissue tropism in Caenorhabditis elegans.</title>
        <authorList>
            <person name="Luallen R.J."/>
            <person name="Reinke A.W."/>
            <person name="Tong L."/>
            <person name="Botts M.R."/>
            <person name="Felix M.-A."/>
            <person name="Troemel E.R."/>
        </authorList>
    </citation>
    <scope>NUCLEOTIDE SEQUENCE [LARGE SCALE GENOMIC DNA]</scope>
    <source>
        <strain evidence="14 15">JUm2807</strain>
    </source>
</reference>
<evidence type="ECO:0000313" key="15">
    <source>
        <dbReference type="Proteomes" id="UP000185944"/>
    </source>
</evidence>
<keyword evidence="2 7" id="KW-0240">DNA-directed RNA polymerase</keyword>
<evidence type="ECO:0000313" key="13">
    <source>
        <dbReference type="EMBL" id="OAG29901.1"/>
    </source>
</evidence>
<dbReference type="InterPro" id="IPR037033">
    <property type="entry name" value="DNA-dir_RNAP_su2_hyb_sf"/>
</dbReference>
<gene>
    <name evidence="13" type="ORF">NEDG_01448</name>
    <name evidence="14" type="ORF">NEDG_02138</name>
</gene>
<keyword evidence="15" id="KW-1185">Reference proteome</keyword>
<dbReference type="AlphaFoldDB" id="A0A177ELC4"/>
<name>A0A177ELC4_9MICR</name>
<feature type="domain" description="RNA polymerase Rpb2" evidence="12">
    <location>
        <begin position="467"/>
        <end position="530"/>
    </location>
</feature>
<feature type="domain" description="RNA polymerase beta subunit protrusion" evidence="11">
    <location>
        <begin position="8"/>
        <end position="396"/>
    </location>
</feature>
<dbReference type="GO" id="GO:0003677">
    <property type="term" value="F:DNA binding"/>
    <property type="evidence" value="ECO:0007669"/>
    <property type="project" value="InterPro"/>
</dbReference>
<comment type="catalytic activity">
    <reaction evidence="7">
        <text>RNA(n) + a ribonucleoside 5'-triphosphate = RNA(n+1) + diphosphate</text>
        <dbReference type="Rhea" id="RHEA:21248"/>
        <dbReference type="Rhea" id="RHEA-COMP:14527"/>
        <dbReference type="Rhea" id="RHEA-COMP:17342"/>
        <dbReference type="ChEBI" id="CHEBI:33019"/>
        <dbReference type="ChEBI" id="CHEBI:61557"/>
        <dbReference type="ChEBI" id="CHEBI:140395"/>
        <dbReference type="EC" id="2.7.7.6"/>
    </reaction>
</comment>
<feature type="domain" description="RNA polymerase Rpb2" evidence="10">
    <location>
        <begin position="202"/>
        <end position="377"/>
    </location>
</feature>
<dbReference type="RefSeq" id="XP_067544453.1">
    <property type="nucleotide sequence ID" value="XM_067688866.1"/>
</dbReference>
<comment type="caution">
    <text evidence="14">The sequence shown here is derived from an EMBL/GenBank/DDBJ whole genome shotgun (WGS) entry which is preliminary data.</text>
</comment>
<dbReference type="Gene3D" id="3.90.1800.10">
    <property type="entry name" value="RNA polymerase alpha subunit dimerisation domain"/>
    <property type="match status" value="1"/>
</dbReference>
<dbReference type="PANTHER" id="PTHR20856">
    <property type="entry name" value="DNA-DIRECTED RNA POLYMERASE I SUBUNIT 2"/>
    <property type="match status" value="1"/>
</dbReference>
<evidence type="ECO:0000259" key="11">
    <source>
        <dbReference type="Pfam" id="PF04563"/>
    </source>
</evidence>
<dbReference type="InterPro" id="IPR007641">
    <property type="entry name" value="RNA_pol_Rpb2_7"/>
</dbReference>
<dbReference type="GO" id="GO:0003899">
    <property type="term" value="F:DNA-directed RNA polymerase activity"/>
    <property type="evidence" value="ECO:0007669"/>
    <property type="project" value="UniProtKB-EC"/>
</dbReference>
<dbReference type="FunFam" id="2.40.270.10:FF:000011">
    <property type="entry name" value="DNA-directed RNA polymerase subunit beta"/>
    <property type="match status" value="1"/>
</dbReference>
<dbReference type="InterPro" id="IPR007121">
    <property type="entry name" value="RNA_pol_bsu_CS"/>
</dbReference>
<evidence type="ECO:0000256" key="4">
    <source>
        <dbReference type="ARBA" id="ARBA00022695"/>
    </source>
</evidence>
<dbReference type="Pfam" id="PF04565">
    <property type="entry name" value="RNA_pol_Rpb2_3"/>
    <property type="match status" value="1"/>
</dbReference>
<evidence type="ECO:0000259" key="9">
    <source>
        <dbReference type="Pfam" id="PF04560"/>
    </source>
</evidence>
<organism evidence="14 15">
    <name type="scientific">Nematocida displodere</name>
    <dbReference type="NCBI Taxonomy" id="1805483"/>
    <lineage>
        <taxon>Eukaryota</taxon>
        <taxon>Fungi</taxon>
        <taxon>Fungi incertae sedis</taxon>
        <taxon>Microsporidia</taxon>
        <taxon>Nematocida</taxon>
    </lineage>
</organism>
<dbReference type="Gene3D" id="3.90.1100.10">
    <property type="match status" value="2"/>
</dbReference>
<dbReference type="Pfam" id="PF04560">
    <property type="entry name" value="RNA_pol_Rpb2_7"/>
    <property type="match status" value="1"/>
</dbReference>
<evidence type="ECO:0000256" key="2">
    <source>
        <dbReference type="ARBA" id="ARBA00022478"/>
    </source>
</evidence>
<comment type="function">
    <text evidence="7">DNA-dependent RNA polymerase catalyzes the transcription of DNA into RNA using the four ribonucleoside triphosphates as substrates.</text>
</comment>
<keyword evidence="4 7" id="KW-0548">Nucleotidyltransferase</keyword>